<dbReference type="AlphaFoldDB" id="A0A1R3KWC1"/>
<dbReference type="EMBL" id="AWWV01001307">
    <property type="protein sequence ID" value="OMP11413.1"/>
    <property type="molecule type" value="Genomic_DNA"/>
</dbReference>
<protein>
    <submittedName>
        <fullName evidence="2">Retrotransposon gag protein</fullName>
    </submittedName>
</protein>
<dbReference type="PANTHER" id="PTHR34482">
    <property type="entry name" value="DNA DAMAGE-INDUCIBLE PROTEIN 1-LIKE"/>
    <property type="match status" value="1"/>
</dbReference>
<evidence type="ECO:0000259" key="1">
    <source>
        <dbReference type="Pfam" id="PF03732"/>
    </source>
</evidence>
<gene>
    <name evidence="2" type="ORF">CCACVL1_00530</name>
</gene>
<dbReference type="PANTHER" id="PTHR34482:SF36">
    <property type="entry name" value="RETROTRANSPOSON GAG DOMAIN-CONTAINING PROTEIN"/>
    <property type="match status" value="1"/>
</dbReference>
<keyword evidence="3" id="KW-1185">Reference proteome</keyword>
<feature type="domain" description="Retrotransposon gag" evidence="1">
    <location>
        <begin position="93"/>
        <end position="187"/>
    </location>
</feature>
<dbReference type="OMA" id="IEANAWW"/>
<proteinExistence type="predicted"/>
<dbReference type="OrthoDB" id="2272416at2759"/>
<dbReference type="InterPro" id="IPR005162">
    <property type="entry name" value="Retrotrans_gag_dom"/>
</dbReference>
<organism evidence="2 3">
    <name type="scientific">Corchorus capsularis</name>
    <name type="common">Jute</name>
    <dbReference type="NCBI Taxonomy" id="210143"/>
    <lineage>
        <taxon>Eukaryota</taxon>
        <taxon>Viridiplantae</taxon>
        <taxon>Streptophyta</taxon>
        <taxon>Embryophyta</taxon>
        <taxon>Tracheophyta</taxon>
        <taxon>Spermatophyta</taxon>
        <taxon>Magnoliopsida</taxon>
        <taxon>eudicotyledons</taxon>
        <taxon>Gunneridae</taxon>
        <taxon>Pentapetalae</taxon>
        <taxon>rosids</taxon>
        <taxon>malvids</taxon>
        <taxon>Malvales</taxon>
        <taxon>Malvaceae</taxon>
        <taxon>Grewioideae</taxon>
        <taxon>Apeibeae</taxon>
        <taxon>Corchorus</taxon>
    </lineage>
</organism>
<name>A0A1R3KWC1_COCAP</name>
<reference evidence="2 3" key="1">
    <citation type="submission" date="2013-09" db="EMBL/GenBank/DDBJ databases">
        <title>Corchorus capsularis genome sequencing.</title>
        <authorList>
            <person name="Alam M."/>
            <person name="Haque M.S."/>
            <person name="Islam M.S."/>
            <person name="Emdad E.M."/>
            <person name="Islam M.M."/>
            <person name="Ahmed B."/>
            <person name="Halim A."/>
            <person name="Hossen Q.M.M."/>
            <person name="Hossain M.Z."/>
            <person name="Ahmed R."/>
            <person name="Khan M.M."/>
            <person name="Islam R."/>
            <person name="Rashid M.M."/>
            <person name="Khan S.A."/>
            <person name="Rahman M.S."/>
            <person name="Alam M."/>
        </authorList>
    </citation>
    <scope>NUCLEOTIDE SEQUENCE [LARGE SCALE GENOMIC DNA]</scope>
    <source>
        <strain evidence="3">cv. CVL-1</strain>
        <tissue evidence="2">Whole seedling</tissue>
    </source>
</reference>
<accession>A0A1R3KWC1</accession>
<comment type="caution">
    <text evidence="2">The sequence shown here is derived from an EMBL/GenBank/DDBJ whole genome shotgun (WGS) entry which is preliminary data.</text>
</comment>
<dbReference type="Pfam" id="PF03732">
    <property type="entry name" value="Retrotrans_gag"/>
    <property type="match status" value="1"/>
</dbReference>
<evidence type="ECO:0000313" key="2">
    <source>
        <dbReference type="EMBL" id="OMP11413.1"/>
    </source>
</evidence>
<sequence length="231" mass="26528">MSNQEAKPAITNLPTIGTTPIAAESLRNALVSMVEAWKEQQAENRGCTFIEFKKINPPAFEGHFYPLEAESWIKKMDHLFGLLNCTDEQKVSYATFMLEGDAVHWWEFAKRDIKKPVTWYVFKAAFSGHYLPRSFRKLKELEFLELEQGSMTVNEYDTRFIGLSRFAPNMVTKKGFLAGHFLRGLRPSIRSQLSILKPENYPDLVDDALAIESNLEVSQRTKRLKVLGTIY</sequence>
<dbReference type="Gramene" id="OMP11413">
    <property type="protein sequence ID" value="OMP11413"/>
    <property type="gene ID" value="CCACVL1_00530"/>
</dbReference>
<evidence type="ECO:0000313" key="3">
    <source>
        <dbReference type="Proteomes" id="UP000188268"/>
    </source>
</evidence>
<dbReference type="Proteomes" id="UP000188268">
    <property type="component" value="Unassembled WGS sequence"/>
</dbReference>